<dbReference type="PANTHER" id="PTHR39323:SF1">
    <property type="entry name" value="BLR1149 PROTEIN"/>
    <property type="match status" value="1"/>
</dbReference>
<dbReference type="Pfam" id="PF00149">
    <property type="entry name" value="Metallophos"/>
    <property type="match status" value="1"/>
</dbReference>
<sequence length="221" mass="24137">MNAYSLTLSGVKLEALASGALYWPEQRLLCVSDLHLGKSERIARLGGAFLPPYDTRETLTRLEKDLLATAANSVLCLGDSFDDSASSRGISEPEFMWISRMQAGRRWVWIEGNHDPGPLAVGGTHLAELPLPPLQFRHIARHGASGEISGHFHPKARVKMPGQAVSRPCFLVDSDRIIMPAYGSYTGGLQSSHAELTQLMRLEALAILTGPTMHAIPMPRD</sequence>
<dbReference type="RefSeq" id="WP_212702260.1">
    <property type="nucleotide sequence ID" value="NZ_JADMKU010000017.1"/>
</dbReference>
<reference evidence="2 3" key="1">
    <citation type="journal article" date="2021" name="Arch. Microbiol.">
        <title>Thalassobius aquimarinus sp. nov., isolated from the Sea of Japan seashore.</title>
        <authorList>
            <person name="Kurilenko V.V."/>
            <person name="Romanenko L.A."/>
            <person name="Chernysheva N.Y."/>
            <person name="Velansky P.V."/>
            <person name="Tekutyeva L.A."/>
            <person name="Isaeva M.P."/>
            <person name="Mikhailov V.V."/>
        </authorList>
    </citation>
    <scope>NUCLEOTIDE SEQUENCE [LARGE SCALE GENOMIC DNA]</scope>
    <source>
        <strain evidence="2 3">KMM 8518</strain>
    </source>
</reference>
<proteinExistence type="predicted"/>
<dbReference type="InterPro" id="IPR004843">
    <property type="entry name" value="Calcineurin-like_PHP"/>
</dbReference>
<dbReference type="InterPro" id="IPR026336">
    <property type="entry name" value="PdeM-like"/>
</dbReference>
<dbReference type="GO" id="GO:0016787">
    <property type="term" value="F:hydrolase activity"/>
    <property type="evidence" value="ECO:0007669"/>
    <property type="project" value="UniProtKB-KW"/>
</dbReference>
<keyword evidence="2" id="KW-0255">Endonuclease</keyword>
<evidence type="ECO:0000259" key="1">
    <source>
        <dbReference type="Pfam" id="PF00149"/>
    </source>
</evidence>
<keyword evidence="2" id="KW-0378">Hydrolase</keyword>
<dbReference type="InterPro" id="IPR029052">
    <property type="entry name" value="Metallo-depent_PP-like"/>
</dbReference>
<dbReference type="GO" id="GO:0016874">
    <property type="term" value="F:ligase activity"/>
    <property type="evidence" value="ECO:0007669"/>
    <property type="project" value="UniProtKB-KW"/>
</dbReference>
<name>A0ABS5HUI8_9RHOB</name>
<dbReference type="GO" id="GO:0004519">
    <property type="term" value="F:endonuclease activity"/>
    <property type="evidence" value="ECO:0007669"/>
    <property type="project" value="UniProtKB-KW"/>
</dbReference>
<protein>
    <submittedName>
        <fullName evidence="2">Ligase-associated DNA damage response endonuclease PdeM</fullName>
        <ecNumber evidence="2">3.1.-.-</ecNumber>
    </submittedName>
</protein>
<dbReference type="Gene3D" id="3.60.21.10">
    <property type="match status" value="1"/>
</dbReference>
<dbReference type="Proteomes" id="UP001195941">
    <property type="component" value="Unassembled WGS sequence"/>
</dbReference>
<gene>
    <name evidence="2" type="primary">pdeM</name>
    <name evidence="2" type="ORF">IT775_16100</name>
</gene>
<dbReference type="PIRSF" id="PIRSF000887">
    <property type="entry name" value="Pesterase_MJ0037"/>
    <property type="match status" value="1"/>
</dbReference>
<dbReference type="SUPFAM" id="SSF56300">
    <property type="entry name" value="Metallo-dependent phosphatases"/>
    <property type="match status" value="1"/>
</dbReference>
<evidence type="ECO:0000313" key="3">
    <source>
        <dbReference type="Proteomes" id="UP001195941"/>
    </source>
</evidence>
<comment type="caution">
    <text evidence="2">The sequence shown here is derived from an EMBL/GenBank/DDBJ whole genome shotgun (WGS) entry which is preliminary data.</text>
</comment>
<feature type="domain" description="Calcineurin-like phosphoesterase" evidence="1">
    <location>
        <begin position="27"/>
        <end position="123"/>
    </location>
</feature>
<keyword evidence="3" id="KW-1185">Reference proteome</keyword>
<organism evidence="2 3">
    <name type="scientific">Thalassovita aquimarina</name>
    <dbReference type="NCBI Taxonomy" id="2785917"/>
    <lineage>
        <taxon>Bacteria</taxon>
        <taxon>Pseudomonadati</taxon>
        <taxon>Pseudomonadota</taxon>
        <taxon>Alphaproteobacteria</taxon>
        <taxon>Rhodobacterales</taxon>
        <taxon>Roseobacteraceae</taxon>
        <taxon>Thalassovita</taxon>
    </lineage>
</organism>
<dbReference type="EC" id="3.1.-.-" evidence="2"/>
<dbReference type="PANTHER" id="PTHR39323">
    <property type="entry name" value="BLR1149 PROTEIN"/>
    <property type="match status" value="1"/>
</dbReference>
<keyword evidence="2" id="KW-0540">Nuclease</keyword>
<dbReference type="NCBIfam" id="TIGR04123">
    <property type="entry name" value="P_estr_lig_assc"/>
    <property type="match status" value="1"/>
</dbReference>
<keyword evidence="2" id="KW-0436">Ligase</keyword>
<evidence type="ECO:0000313" key="2">
    <source>
        <dbReference type="EMBL" id="MBR9652641.1"/>
    </source>
</evidence>
<dbReference type="EMBL" id="JADMKU010000017">
    <property type="protein sequence ID" value="MBR9652641.1"/>
    <property type="molecule type" value="Genomic_DNA"/>
</dbReference>
<accession>A0ABS5HUI8</accession>
<dbReference type="InterPro" id="IPR024173">
    <property type="entry name" value="Pesterase_MJ0037-like"/>
</dbReference>